<gene>
    <name evidence="2" type="ORF">Zmor_005096</name>
</gene>
<evidence type="ECO:0000313" key="3">
    <source>
        <dbReference type="Proteomes" id="UP001168821"/>
    </source>
</evidence>
<keyword evidence="3" id="KW-1185">Reference proteome</keyword>
<sequence length="116" mass="12671">MKSALLILIVAVSVSYGVYLNPYDGRNRHENRQVYHELAKFFDRMSAKVRRCVNVLDESCINGAIVGATNDEDWLHNNSPGKRCANVYEEGCIIGGGTGGGADHDWMTGGGTPGRR</sequence>
<reference evidence="2" key="1">
    <citation type="journal article" date="2023" name="G3 (Bethesda)">
        <title>Whole genome assemblies of Zophobas morio and Tenebrio molitor.</title>
        <authorList>
            <person name="Kaur S."/>
            <person name="Stinson S.A."/>
            <person name="diCenzo G.C."/>
        </authorList>
    </citation>
    <scope>NUCLEOTIDE SEQUENCE</scope>
    <source>
        <strain evidence="2">QUZm001</strain>
    </source>
</reference>
<comment type="caution">
    <text evidence="2">The sequence shown here is derived from an EMBL/GenBank/DDBJ whole genome shotgun (WGS) entry which is preliminary data.</text>
</comment>
<dbReference type="EMBL" id="JALNTZ010000002">
    <property type="protein sequence ID" value="KAJ3660657.1"/>
    <property type="molecule type" value="Genomic_DNA"/>
</dbReference>
<feature type="chain" id="PRO_5041267561" evidence="1">
    <location>
        <begin position="18"/>
        <end position="116"/>
    </location>
</feature>
<dbReference type="Proteomes" id="UP001168821">
    <property type="component" value="Unassembled WGS sequence"/>
</dbReference>
<organism evidence="2 3">
    <name type="scientific">Zophobas morio</name>
    <dbReference type="NCBI Taxonomy" id="2755281"/>
    <lineage>
        <taxon>Eukaryota</taxon>
        <taxon>Metazoa</taxon>
        <taxon>Ecdysozoa</taxon>
        <taxon>Arthropoda</taxon>
        <taxon>Hexapoda</taxon>
        <taxon>Insecta</taxon>
        <taxon>Pterygota</taxon>
        <taxon>Neoptera</taxon>
        <taxon>Endopterygota</taxon>
        <taxon>Coleoptera</taxon>
        <taxon>Polyphaga</taxon>
        <taxon>Cucujiformia</taxon>
        <taxon>Tenebrionidae</taxon>
        <taxon>Zophobas</taxon>
    </lineage>
</organism>
<keyword evidence="1" id="KW-0732">Signal</keyword>
<evidence type="ECO:0000313" key="2">
    <source>
        <dbReference type="EMBL" id="KAJ3660657.1"/>
    </source>
</evidence>
<protein>
    <submittedName>
        <fullName evidence="2">Uncharacterized protein</fullName>
    </submittedName>
</protein>
<name>A0AA38IVD5_9CUCU</name>
<proteinExistence type="predicted"/>
<evidence type="ECO:0000256" key="1">
    <source>
        <dbReference type="SAM" id="SignalP"/>
    </source>
</evidence>
<feature type="signal peptide" evidence="1">
    <location>
        <begin position="1"/>
        <end position="17"/>
    </location>
</feature>
<accession>A0AA38IVD5</accession>
<dbReference type="AlphaFoldDB" id="A0AA38IVD5"/>